<accession>A0A0X2NKX9</accession>
<protein>
    <recommendedName>
        <fullName evidence="6">Glycerol dehydrogenase</fullName>
        <ecNumber evidence="5">1.1.1.6</ecNumber>
    </recommendedName>
</protein>
<comment type="catalytic activity">
    <reaction evidence="7">
        <text>glycerol + NAD(+) = dihydroxyacetone + NADH + H(+)</text>
        <dbReference type="Rhea" id="RHEA:13769"/>
        <dbReference type="ChEBI" id="CHEBI:15378"/>
        <dbReference type="ChEBI" id="CHEBI:16016"/>
        <dbReference type="ChEBI" id="CHEBI:17754"/>
        <dbReference type="ChEBI" id="CHEBI:57540"/>
        <dbReference type="ChEBI" id="CHEBI:57945"/>
        <dbReference type="EC" id="1.1.1.6"/>
    </reaction>
</comment>
<feature type="binding site" evidence="9">
    <location>
        <position position="137"/>
    </location>
    <ligand>
        <name>glycerol</name>
        <dbReference type="ChEBI" id="CHEBI:17754"/>
    </ligand>
</feature>
<evidence type="ECO:0000256" key="8">
    <source>
        <dbReference type="PIRSR" id="PIRSR000112-1"/>
    </source>
</evidence>
<gene>
    <name evidence="12" type="ORF">CVAR292_01471</name>
</gene>
<dbReference type="InterPro" id="IPR001670">
    <property type="entry name" value="ADH_Fe/GldA"/>
</dbReference>
<feature type="binding site" evidence="10">
    <location>
        <position position="147"/>
    </location>
    <ligand>
        <name>NAD(+)</name>
        <dbReference type="ChEBI" id="CHEBI:57540"/>
    </ligand>
</feature>
<evidence type="ECO:0000256" key="10">
    <source>
        <dbReference type="PIRSR" id="PIRSR000112-3"/>
    </source>
</evidence>
<feature type="binding site" evidence="10">
    <location>
        <begin position="132"/>
        <end position="135"/>
    </location>
    <ligand>
        <name>NAD(+)</name>
        <dbReference type="ChEBI" id="CHEBI:57540"/>
    </ligand>
</feature>
<dbReference type="InterPro" id="IPR016205">
    <property type="entry name" value="Glycerol_DH"/>
</dbReference>
<evidence type="ECO:0000256" key="6">
    <source>
        <dbReference type="ARBA" id="ARBA00040132"/>
    </source>
</evidence>
<evidence type="ECO:0000313" key="12">
    <source>
        <dbReference type="EMBL" id="CUU66133.1"/>
    </source>
</evidence>
<feature type="domain" description="Alcohol dehydrogenase iron-type/glycerol dehydrogenase GldA" evidence="11">
    <location>
        <begin position="24"/>
        <end position="170"/>
    </location>
</feature>
<evidence type="ECO:0000256" key="3">
    <source>
        <dbReference type="ARBA" id="ARBA00023027"/>
    </source>
</evidence>
<dbReference type="EMBL" id="FAUH01000009">
    <property type="protein sequence ID" value="CUU66133.1"/>
    <property type="molecule type" value="Genomic_DNA"/>
</dbReference>
<keyword evidence="8" id="KW-0862">Zinc</keyword>
<proteinExistence type="predicted"/>
<feature type="binding site" evidence="8">
    <location>
        <position position="271"/>
    </location>
    <ligand>
        <name>glycerol</name>
        <dbReference type="ChEBI" id="CHEBI:17754"/>
    </ligand>
</feature>
<evidence type="ECO:0000259" key="11">
    <source>
        <dbReference type="Pfam" id="PF00465"/>
    </source>
</evidence>
<dbReference type="Proteomes" id="UP000182498">
    <property type="component" value="Unassembled WGS sequence"/>
</dbReference>
<feature type="binding site" evidence="10">
    <location>
        <position position="53"/>
    </location>
    <ligand>
        <name>NAD(+)</name>
        <dbReference type="ChEBI" id="CHEBI:57540"/>
    </ligand>
</feature>
<dbReference type="Gene3D" id="1.20.1090.10">
    <property type="entry name" value="Dehydroquinate synthase-like - alpha domain"/>
    <property type="match status" value="1"/>
</dbReference>
<dbReference type="GO" id="GO:0008888">
    <property type="term" value="F:glycerol dehydrogenase (NAD+) activity"/>
    <property type="evidence" value="ECO:0007669"/>
    <property type="project" value="UniProtKB-EC"/>
</dbReference>
<sequence>MTSTGNSATGDTSATTVDRVYTSPSRYIQGIDLIDRAASYLRPLGTSPLIISDEVVWGIAGEKLEASLSRDGLEASHEIFGGEASMSEINRIAELVSATGSDTIIGLGGGKTIDTARAVADHAGLPVAIFPTAVSADAPTARVSVIYTDEGVFDSYLFYDRNPDLVAVDTRVIANAPVRTLRSGIGDALATSVEARAVNRANSRRMDDTARPTLAGLALAEKCEDTLFAYAHQALRDNGDHIVSRALENICEANTLLSGLGFENGGLAAVHAIHNGFTALDGDIHHMTHGEKVSFGIGVQLMLEGAPEEDADRYISFLQSVGLPTTLAEIHLADASEEDLYRIAELACSDGETLKQMPGDITPTDVVQAIRAADAYARNLQDR</sequence>
<dbReference type="GO" id="GO:0046872">
    <property type="term" value="F:metal ion binding"/>
    <property type="evidence" value="ECO:0007669"/>
    <property type="project" value="UniProtKB-KW"/>
</dbReference>
<evidence type="ECO:0000256" key="9">
    <source>
        <dbReference type="PIRSR" id="PIRSR000112-2"/>
    </source>
</evidence>
<organism evidence="12 13">
    <name type="scientific">Corynebacterium variabile</name>
    <dbReference type="NCBI Taxonomy" id="1727"/>
    <lineage>
        <taxon>Bacteria</taxon>
        <taxon>Bacillati</taxon>
        <taxon>Actinomycetota</taxon>
        <taxon>Actinomycetes</taxon>
        <taxon>Mycobacteriales</taxon>
        <taxon>Corynebacteriaceae</taxon>
        <taxon>Corynebacterium</taxon>
    </lineage>
</organism>
<comment type="cofactor">
    <cofactor evidence="8">
        <name>Zn(2+)</name>
        <dbReference type="ChEBI" id="CHEBI:29105"/>
    </cofactor>
    <text evidence="8">Binds 1 zinc ion per subunit.</text>
</comment>
<evidence type="ECO:0000256" key="2">
    <source>
        <dbReference type="ARBA" id="ARBA00023002"/>
    </source>
</evidence>
<evidence type="ECO:0000313" key="13">
    <source>
        <dbReference type="Proteomes" id="UP000182498"/>
    </source>
</evidence>
<dbReference type="GO" id="GO:0005829">
    <property type="term" value="C:cytosol"/>
    <property type="evidence" value="ECO:0007669"/>
    <property type="project" value="TreeGrafter"/>
</dbReference>
<evidence type="ECO:0000256" key="7">
    <source>
        <dbReference type="ARBA" id="ARBA00049006"/>
    </source>
</evidence>
<feature type="binding site" evidence="8">
    <location>
        <position position="187"/>
    </location>
    <ligand>
        <name>glycerol</name>
        <dbReference type="ChEBI" id="CHEBI:17754"/>
    </ligand>
</feature>
<dbReference type="AlphaFoldDB" id="A0A0X2NKX9"/>
<dbReference type="OMA" id="HCSERDV"/>
<evidence type="ECO:0000256" key="5">
    <source>
        <dbReference type="ARBA" id="ARBA00039147"/>
    </source>
</evidence>
<keyword evidence="3 10" id="KW-0520">NAD</keyword>
<dbReference type="SUPFAM" id="SSF56796">
    <property type="entry name" value="Dehydroquinate synthase-like"/>
    <property type="match status" value="1"/>
</dbReference>
<feature type="binding site" evidence="8">
    <location>
        <position position="289"/>
    </location>
    <ligand>
        <name>glycerol</name>
        <dbReference type="ChEBI" id="CHEBI:17754"/>
    </ligand>
</feature>
<reference evidence="13" key="1">
    <citation type="submission" date="2015-11" db="EMBL/GenBank/DDBJ databases">
        <authorList>
            <person name="Dugat-Bony E."/>
        </authorList>
    </citation>
    <scope>NUCLEOTIDE SEQUENCE [LARGE SCALE GENOMIC DNA]</scope>
    <source>
        <strain evidence="13">Mu292</strain>
    </source>
</reference>
<dbReference type="OrthoDB" id="323926at2"/>
<dbReference type="Gene3D" id="3.40.50.1970">
    <property type="match status" value="1"/>
</dbReference>
<dbReference type="PIRSF" id="PIRSF000112">
    <property type="entry name" value="Glycerol_dehydrogenase"/>
    <property type="match status" value="1"/>
</dbReference>
<comment type="pathway">
    <text evidence="4">Polyol metabolism; glycerol fermentation; glycerone phosphate from glycerol (oxidative route): step 1/2.</text>
</comment>
<feature type="binding site" evidence="10">
    <location>
        <begin position="110"/>
        <end position="114"/>
    </location>
    <ligand>
        <name>NAD(+)</name>
        <dbReference type="ChEBI" id="CHEBI:57540"/>
    </ligand>
</feature>
<keyword evidence="2 12" id="KW-0560">Oxidoreductase</keyword>
<dbReference type="Pfam" id="PF00465">
    <property type="entry name" value="Fe-ADH"/>
    <property type="match status" value="1"/>
</dbReference>
<dbReference type="EC" id="1.1.1.6" evidence="5"/>
<keyword evidence="13" id="KW-1185">Reference proteome</keyword>
<dbReference type="NCBIfam" id="NF006941">
    <property type="entry name" value="PRK09423.1"/>
    <property type="match status" value="1"/>
</dbReference>
<dbReference type="PANTHER" id="PTHR43616:SF5">
    <property type="entry name" value="GLYCEROL DEHYDROGENASE 1"/>
    <property type="match status" value="1"/>
</dbReference>
<evidence type="ECO:0000256" key="4">
    <source>
        <dbReference type="ARBA" id="ARBA00037918"/>
    </source>
</evidence>
<dbReference type="CDD" id="cd08170">
    <property type="entry name" value="GlyDH"/>
    <property type="match status" value="1"/>
</dbReference>
<dbReference type="PANTHER" id="PTHR43616">
    <property type="entry name" value="GLYCEROL DEHYDROGENASE"/>
    <property type="match status" value="1"/>
</dbReference>
<name>A0A0X2NKX9_9CORY</name>
<keyword evidence="1 8" id="KW-0479">Metal-binding</keyword>
<evidence type="ECO:0000256" key="1">
    <source>
        <dbReference type="ARBA" id="ARBA00022723"/>
    </source>
</evidence>
<dbReference type="RefSeq" id="WP_014008638.1">
    <property type="nucleotide sequence ID" value="NZ_FAUH01000009.1"/>
</dbReference>